<sequence>MNILKHQLDTRDKEIMRSICVDLEKAFITAADVFPREFTNGTENRSGGGNIVFGAIVGKIKEFNAKRLTKAETLRKADEIFGPDNKDLYAMFKGLITLSSH</sequence>
<evidence type="ECO:0000313" key="3">
    <source>
        <dbReference type="Proteomes" id="UP001314170"/>
    </source>
</evidence>
<dbReference type="PANTHER" id="PTHR47383:SF3">
    <property type="entry name" value="WAT1-RELATED PROTEIN"/>
    <property type="match status" value="1"/>
</dbReference>
<protein>
    <recommendedName>
        <fullName evidence="1">At4g15545-like C-terminal domain-containing protein</fullName>
    </recommendedName>
</protein>
<evidence type="ECO:0000313" key="2">
    <source>
        <dbReference type="EMBL" id="CAK7337026.1"/>
    </source>
</evidence>
<reference evidence="2 3" key="1">
    <citation type="submission" date="2024-01" db="EMBL/GenBank/DDBJ databases">
        <authorList>
            <person name="Waweru B."/>
        </authorList>
    </citation>
    <scope>NUCLEOTIDE SEQUENCE [LARGE SCALE GENOMIC DNA]</scope>
</reference>
<dbReference type="Pfam" id="PF25972">
    <property type="entry name" value="At4g15545_C"/>
    <property type="match status" value="1"/>
</dbReference>
<dbReference type="InterPro" id="IPR058936">
    <property type="entry name" value="At4g15545-like"/>
</dbReference>
<dbReference type="Proteomes" id="UP001314170">
    <property type="component" value="Unassembled WGS sequence"/>
</dbReference>
<keyword evidence="3" id="KW-1185">Reference proteome</keyword>
<dbReference type="AlphaFoldDB" id="A0AAV1RMN2"/>
<dbReference type="InterPro" id="IPR058935">
    <property type="entry name" value="At4g15545-like_C"/>
</dbReference>
<evidence type="ECO:0000259" key="1">
    <source>
        <dbReference type="Pfam" id="PF25972"/>
    </source>
</evidence>
<feature type="domain" description="At4g15545-like C-terminal" evidence="1">
    <location>
        <begin position="53"/>
        <end position="97"/>
    </location>
</feature>
<name>A0AAV1RMN2_9ROSI</name>
<proteinExistence type="predicted"/>
<accession>A0AAV1RMN2</accession>
<dbReference type="EMBL" id="CAWUPB010001010">
    <property type="protein sequence ID" value="CAK7337026.1"/>
    <property type="molecule type" value="Genomic_DNA"/>
</dbReference>
<gene>
    <name evidence="2" type="ORF">DCAF_LOCUS12053</name>
</gene>
<comment type="caution">
    <text evidence="2">The sequence shown here is derived from an EMBL/GenBank/DDBJ whole genome shotgun (WGS) entry which is preliminary data.</text>
</comment>
<dbReference type="PANTHER" id="PTHR47383">
    <property type="entry name" value="OS03G0659800 PROTEIN"/>
    <property type="match status" value="1"/>
</dbReference>
<organism evidence="2 3">
    <name type="scientific">Dovyalis caffra</name>
    <dbReference type="NCBI Taxonomy" id="77055"/>
    <lineage>
        <taxon>Eukaryota</taxon>
        <taxon>Viridiplantae</taxon>
        <taxon>Streptophyta</taxon>
        <taxon>Embryophyta</taxon>
        <taxon>Tracheophyta</taxon>
        <taxon>Spermatophyta</taxon>
        <taxon>Magnoliopsida</taxon>
        <taxon>eudicotyledons</taxon>
        <taxon>Gunneridae</taxon>
        <taxon>Pentapetalae</taxon>
        <taxon>rosids</taxon>
        <taxon>fabids</taxon>
        <taxon>Malpighiales</taxon>
        <taxon>Salicaceae</taxon>
        <taxon>Flacourtieae</taxon>
        <taxon>Dovyalis</taxon>
    </lineage>
</organism>